<evidence type="ECO:0000313" key="1">
    <source>
        <dbReference type="EMBL" id="CCC81844.1"/>
    </source>
</evidence>
<dbReference type="PATRIC" id="fig|768679.9.peg.1212"/>
<dbReference type="OrthoDB" id="24778at2157"/>
<sequence>MEHPDVGIIDAVKKQHAQFLEVFDRELRLMGESLGGLYGLVMAEEDYTCLTAKKVLGKRDKNWGSS</sequence>
<reference evidence="1 2" key="1">
    <citation type="journal article" date="2011" name="PLoS ONE">
        <title>The complete genome sequence of Thermoproteus tenax: a physiologically versatile member of the Crenarchaeota.</title>
        <authorList>
            <person name="Siebers B."/>
            <person name="Zaparty M."/>
            <person name="Raddatz G."/>
            <person name="Tjaden B."/>
            <person name="Albers S.V."/>
            <person name="Bell S.D."/>
            <person name="Blombach F."/>
            <person name="Kletzin A."/>
            <person name="Kyrpides N."/>
            <person name="Lanz C."/>
            <person name="Plagens A."/>
            <person name="Rampp M."/>
            <person name="Rosinus A."/>
            <person name="von Jan M."/>
            <person name="Makarova K.S."/>
            <person name="Klenk H.P."/>
            <person name="Schuster S.C."/>
            <person name="Hensel R."/>
        </authorList>
    </citation>
    <scope>NUCLEOTIDE SEQUENCE [LARGE SCALE GENOMIC DNA]</scope>
    <source>
        <strain evidence="2">ATCC 35583 / DSM 2078 / JCM 9277 / NBRC 100435 / Kra 1</strain>
    </source>
</reference>
<dbReference type="RefSeq" id="WP_014127099.1">
    <property type="nucleotide sequence ID" value="NC_016070.1"/>
</dbReference>
<dbReference type="STRING" id="768679.TTX_1204"/>
<dbReference type="EMBL" id="FN869859">
    <property type="protein sequence ID" value="CCC81844.1"/>
    <property type="molecule type" value="Genomic_DNA"/>
</dbReference>
<organism evidence="1 2">
    <name type="scientific">Thermoproteus tenax (strain ATCC 35583 / DSM 2078 / JCM 9277 / NBRC 100435 / Kra 1)</name>
    <dbReference type="NCBI Taxonomy" id="768679"/>
    <lineage>
        <taxon>Archaea</taxon>
        <taxon>Thermoproteota</taxon>
        <taxon>Thermoprotei</taxon>
        <taxon>Thermoproteales</taxon>
        <taxon>Thermoproteaceae</taxon>
        <taxon>Thermoproteus</taxon>
    </lineage>
</organism>
<gene>
    <name evidence="1" type="ordered locus">TTX_1204</name>
</gene>
<dbReference type="KEGG" id="ttn:TTX_1204"/>
<dbReference type="AlphaFoldDB" id="G4RJU9"/>
<proteinExistence type="predicted"/>
<keyword evidence="2" id="KW-1185">Reference proteome</keyword>
<dbReference type="Proteomes" id="UP000002654">
    <property type="component" value="Chromosome"/>
</dbReference>
<accession>G4RJU9</accession>
<dbReference type="PaxDb" id="768679-TTX_1204"/>
<dbReference type="GeneID" id="11262089"/>
<evidence type="ECO:0000313" key="2">
    <source>
        <dbReference type="Proteomes" id="UP000002654"/>
    </source>
</evidence>
<dbReference type="HOGENOM" id="CLU_2821127_0_0_2"/>
<protein>
    <submittedName>
        <fullName evidence="1">Uncharacterized protein</fullName>
    </submittedName>
</protein>
<dbReference type="eggNOG" id="arCOG07510">
    <property type="taxonomic scope" value="Archaea"/>
</dbReference>
<name>G4RJU9_THETK</name>